<evidence type="ECO:0000313" key="4">
    <source>
        <dbReference type="Proteomes" id="UP000077603"/>
    </source>
</evidence>
<dbReference type="CDD" id="cd06193">
    <property type="entry name" value="siderophore_interacting"/>
    <property type="match status" value="1"/>
</dbReference>
<sequence length="271" mass="29301">MSNALLRQPRRVRHELKFRRARVEAVEQLTPVLKRVVLTGDELEGFFSPGFDDHVKIFPAPRGEPLVLPTLGPDGPVFPDPRPVARDYTPRLFDAANRRLTIDFAVGHGGPATAWAEDAQPGDELGLGGPRGSFLVPTSFAEHLLVGDETAIPAIARRLEELPKSARAIACIEVNDASGELDLPSPADVEIVWVHRNGGPRGRAEALTAAAVAAAKRIDPADAYVWVACESSVARSMRAALLAARPFNPKWMKVAGYWRLGGVGSNDVIED</sequence>
<accession>A0A172Y7Y8</accession>
<dbReference type="InterPro" id="IPR017938">
    <property type="entry name" value="Riboflavin_synthase-like_b-brl"/>
</dbReference>
<dbReference type="InterPro" id="IPR017927">
    <property type="entry name" value="FAD-bd_FR_type"/>
</dbReference>
<dbReference type="PANTHER" id="PTHR30157">
    <property type="entry name" value="FERRIC REDUCTASE, NADPH-DEPENDENT"/>
    <property type="match status" value="1"/>
</dbReference>
<dbReference type="InterPro" id="IPR039374">
    <property type="entry name" value="SIP_fam"/>
</dbReference>
<dbReference type="RefSeq" id="WP_025976536.1">
    <property type="nucleotide sequence ID" value="NZ_CP015614.1"/>
</dbReference>
<dbReference type="SUPFAM" id="SSF63380">
    <property type="entry name" value="Riboflavin synthase domain-like"/>
    <property type="match status" value="1"/>
</dbReference>
<reference evidence="3 4" key="1">
    <citation type="journal article" date="2014" name="Genome Announc.">
        <title>Genome Sequence of a Promising Hydrogen-Producing Facultative Anaerobic Bacterium, Brevundimonas naejangsanensis Strain B1.</title>
        <authorList>
            <person name="Su H."/>
            <person name="Zhang T."/>
            <person name="Bao M."/>
            <person name="Jiang Y."/>
            <person name="Wang Y."/>
            <person name="Tan T."/>
        </authorList>
    </citation>
    <scope>NUCLEOTIDE SEQUENCE [LARGE SCALE GENOMIC DNA]</scope>
    <source>
        <strain evidence="3 4">B1</strain>
    </source>
</reference>
<evidence type="ECO:0000313" key="3">
    <source>
        <dbReference type="EMBL" id="ANF55351.1"/>
    </source>
</evidence>
<dbReference type="AlphaFoldDB" id="A0A172Y7Y8"/>
<dbReference type="InterPro" id="IPR007037">
    <property type="entry name" value="SIP_rossman_dom"/>
</dbReference>
<dbReference type="STRING" id="588932.DA69_11710"/>
<dbReference type="Proteomes" id="UP000077603">
    <property type="component" value="Chromosome"/>
</dbReference>
<dbReference type="KEGG" id="bne:DA69_11710"/>
<dbReference type="Pfam" id="PF08021">
    <property type="entry name" value="FAD_binding_9"/>
    <property type="match status" value="1"/>
</dbReference>
<gene>
    <name evidence="3" type="ORF">DA69_11710</name>
</gene>
<keyword evidence="4" id="KW-1185">Reference proteome</keyword>
<protein>
    <submittedName>
        <fullName evidence="3">NADPH-dependent ferric siderophore reductase</fullName>
    </submittedName>
</protein>
<dbReference type="Pfam" id="PF04954">
    <property type="entry name" value="SIP"/>
    <property type="match status" value="1"/>
</dbReference>
<comment type="similarity">
    <text evidence="1">Belongs to the SIP oxidoreductase family.</text>
</comment>
<feature type="domain" description="FAD-binding FR-type" evidence="2">
    <location>
        <begin position="16"/>
        <end position="137"/>
    </location>
</feature>
<dbReference type="Gene3D" id="3.40.50.80">
    <property type="entry name" value="Nucleotide-binding domain of ferredoxin-NADP reductase (FNR) module"/>
    <property type="match status" value="1"/>
</dbReference>
<name>A0A172Y7Y8_9CAUL</name>
<dbReference type="Gene3D" id="2.40.30.10">
    <property type="entry name" value="Translation factors"/>
    <property type="match status" value="1"/>
</dbReference>
<evidence type="ECO:0000256" key="1">
    <source>
        <dbReference type="ARBA" id="ARBA00035644"/>
    </source>
</evidence>
<dbReference type="GO" id="GO:0016491">
    <property type="term" value="F:oxidoreductase activity"/>
    <property type="evidence" value="ECO:0007669"/>
    <property type="project" value="InterPro"/>
</dbReference>
<dbReference type="PANTHER" id="PTHR30157:SF0">
    <property type="entry name" value="NADPH-DEPENDENT FERRIC-CHELATE REDUCTASE"/>
    <property type="match status" value="1"/>
</dbReference>
<proteinExistence type="inferred from homology"/>
<dbReference type="EMBL" id="CP015614">
    <property type="protein sequence ID" value="ANF55351.1"/>
    <property type="molecule type" value="Genomic_DNA"/>
</dbReference>
<dbReference type="InterPro" id="IPR039261">
    <property type="entry name" value="FNR_nucleotide-bd"/>
</dbReference>
<dbReference type="InterPro" id="IPR013113">
    <property type="entry name" value="SIP_FAD-bd"/>
</dbReference>
<dbReference type="eggNOG" id="COG2375">
    <property type="taxonomic scope" value="Bacteria"/>
</dbReference>
<organism evidence="3 4">
    <name type="scientific">Brevundimonas naejangsanensis</name>
    <dbReference type="NCBI Taxonomy" id="588932"/>
    <lineage>
        <taxon>Bacteria</taxon>
        <taxon>Pseudomonadati</taxon>
        <taxon>Pseudomonadota</taxon>
        <taxon>Alphaproteobacteria</taxon>
        <taxon>Caulobacterales</taxon>
        <taxon>Caulobacteraceae</taxon>
        <taxon>Brevundimonas</taxon>
    </lineage>
</organism>
<dbReference type="OrthoDB" id="9814826at2"/>
<evidence type="ECO:0000259" key="2">
    <source>
        <dbReference type="PROSITE" id="PS51384"/>
    </source>
</evidence>
<dbReference type="PROSITE" id="PS51384">
    <property type="entry name" value="FAD_FR"/>
    <property type="match status" value="1"/>
</dbReference>